<name>A0A4Z0Y5S5_9PEZI</name>
<dbReference type="InterPro" id="IPR019013">
    <property type="entry name" value="Vma21"/>
</dbReference>
<dbReference type="GO" id="GO:0070072">
    <property type="term" value="P:vacuolar proton-transporting V-type ATPase complex assembly"/>
    <property type="evidence" value="ECO:0007669"/>
    <property type="project" value="InterPro"/>
</dbReference>
<evidence type="ECO:0000313" key="8">
    <source>
        <dbReference type="Proteomes" id="UP000297716"/>
    </source>
</evidence>
<evidence type="ECO:0008006" key="9">
    <source>
        <dbReference type="Google" id="ProtNLM"/>
    </source>
</evidence>
<keyword evidence="2" id="KW-0256">Endoplasmic reticulum</keyword>
<proteinExistence type="predicted"/>
<dbReference type="STRING" id="37992.A0A4Z0Y5S5"/>
<evidence type="ECO:0000256" key="1">
    <source>
        <dbReference type="ARBA" id="ARBA00022692"/>
    </source>
</evidence>
<dbReference type="OrthoDB" id="160405at2759"/>
<dbReference type="Proteomes" id="UP000297716">
    <property type="component" value="Unassembled WGS sequence"/>
</dbReference>
<dbReference type="AlphaFoldDB" id="A0A4Z0Y5S5"/>
<organism evidence="7 8">
    <name type="scientific">Xylaria hypoxylon</name>
    <dbReference type="NCBI Taxonomy" id="37992"/>
    <lineage>
        <taxon>Eukaryota</taxon>
        <taxon>Fungi</taxon>
        <taxon>Dikarya</taxon>
        <taxon>Ascomycota</taxon>
        <taxon>Pezizomycotina</taxon>
        <taxon>Sordariomycetes</taxon>
        <taxon>Xylariomycetidae</taxon>
        <taxon>Xylariales</taxon>
        <taxon>Xylariaceae</taxon>
        <taxon>Xylaria</taxon>
    </lineage>
</organism>
<evidence type="ECO:0000256" key="6">
    <source>
        <dbReference type="SAM" id="Phobius"/>
    </source>
</evidence>
<reference evidence="7 8" key="1">
    <citation type="submission" date="2019-03" db="EMBL/GenBank/DDBJ databases">
        <title>Draft genome sequence of Xylaria hypoxylon DSM 108379, a ubiquitous saprotrophic-parasitic fungi on hardwood.</title>
        <authorList>
            <person name="Buettner E."/>
            <person name="Leonhardt S."/>
            <person name="Gebauer A.M."/>
            <person name="Liers C."/>
            <person name="Hofrichter M."/>
            <person name="Kellner H."/>
        </authorList>
    </citation>
    <scope>NUCLEOTIDE SEQUENCE [LARGE SCALE GENOMIC DNA]</scope>
    <source>
        <strain evidence="7 8">DSM 108379</strain>
    </source>
</reference>
<evidence type="ECO:0000256" key="3">
    <source>
        <dbReference type="ARBA" id="ARBA00022989"/>
    </source>
</evidence>
<keyword evidence="1 6" id="KW-0812">Transmembrane</keyword>
<evidence type="ECO:0000256" key="4">
    <source>
        <dbReference type="ARBA" id="ARBA00023136"/>
    </source>
</evidence>
<dbReference type="Pfam" id="PF09446">
    <property type="entry name" value="VMA21"/>
    <property type="match status" value="1"/>
</dbReference>
<evidence type="ECO:0000313" key="7">
    <source>
        <dbReference type="EMBL" id="TGJ79389.1"/>
    </source>
</evidence>
<protein>
    <recommendedName>
        <fullName evidence="9">Vacuolar ATPase assembly integral membrane protein VMA21</fullName>
    </recommendedName>
</protein>
<keyword evidence="5" id="KW-0968">Cytoplasmic vesicle</keyword>
<evidence type="ECO:0000256" key="2">
    <source>
        <dbReference type="ARBA" id="ARBA00022824"/>
    </source>
</evidence>
<keyword evidence="3 6" id="KW-1133">Transmembrane helix</keyword>
<gene>
    <name evidence="7" type="ORF">E0Z10_g9379</name>
</gene>
<keyword evidence="8" id="KW-1185">Reference proteome</keyword>
<keyword evidence="4 6" id="KW-0472">Membrane</keyword>
<sequence>MTSRRIITSEKTILDKDDDDLQPSSGAGGQSSIAPAVPMDVIIKLLAFTLAMVVVPIGSYFLTINTIFRGKWHNHFKMASSVPLHSNLF</sequence>
<dbReference type="EMBL" id="SKBN01000292">
    <property type="protein sequence ID" value="TGJ79389.1"/>
    <property type="molecule type" value="Genomic_DNA"/>
</dbReference>
<dbReference type="GO" id="GO:0031410">
    <property type="term" value="C:cytoplasmic vesicle"/>
    <property type="evidence" value="ECO:0007669"/>
    <property type="project" value="UniProtKB-KW"/>
</dbReference>
<comment type="caution">
    <text evidence="7">The sequence shown here is derived from an EMBL/GenBank/DDBJ whole genome shotgun (WGS) entry which is preliminary data.</text>
</comment>
<feature type="transmembrane region" description="Helical" evidence="6">
    <location>
        <begin position="45"/>
        <end position="68"/>
    </location>
</feature>
<evidence type="ECO:0000256" key="5">
    <source>
        <dbReference type="ARBA" id="ARBA00023329"/>
    </source>
</evidence>
<accession>A0A4Z0Y5S5</accession>